<feature type="region of interest" description="Disordered" evidence="1">
    <location>
        <begin position="228"/>
        <end position="254"/>
    </location>
</feature>
<evidence type="ECO:0000313" key="3">
    <source>
        <dbReference type="Proteomes" id="UP000269721"/>
    </source>
</evidence>
<protein>
    <submittedName>
        <fullName evidence="2">Uncharacterized protein</fullName>
    </submittedName>
</protein>
<organism evidence="2 3">
    <name type="scientific">Blyttiomyces helicus</name>
    <dbReference type="NCBI Taxonomy" id="388810"/>
    <lineage>
        <taxon>Eukaryota</taxon>
        <taxon>Fungi</taxon>
        <taxon>Fungi incertae sedis</taxon>
        <taxon>Chytridiomycota</taxon>
        <taxon>Chytridiomycota incertae sedis</taxon>
        <taxon>Chytridiomycetes</taxon>
        <taxon>Chytridiomycetes incertae sedis</taxon>
        <taxon>Blyttiomyces</taxon>
    </lineage>
</organism>
<keyword evidence="3" id="KW-1185">Reference proteome</keyword>
<evidence type="ECO:0000313" key="2">
    <source>
        <dbReference type="EMBL" id="RKO85351.1"/>
    </source>
</evidence>
<feature type="compositionally biased region" description="Pro residues" evidence="1">
    <location>
        <begin position="231"/>
        <end position="242"/>
    </location>
</feature>
<dbReference type="EMBL" id="KZ999166">
    <property type="protein sequence ID" value="RKO85351.1"/>
    <property type="molecule type" value="Genomic_DNA"/>
</dbReference>
<gene>
    <name evidence="2" type="ORF">BDK51DRAFT_52746</name>
</gene>
<feature type="region of interest" description="Disordered" evidence="1">
    <location>
        <begin position="441"/>
        <end position="478"/>
    </location>
</feature>
<proteinExistence type="predicted"/>
<reference evidence="3" key="1">
    <citation type="journal article" date="2018" name="Nat. Microbiol.">
        <title>Leveraging single-cell genomics to expand the fungal tree of life.</title>
        <authorList>
            <person name="Ahrendt S.R."/>
            <person name="Quandt C.A."/>
            <person name="Ciobanu D."/>
            <person name="Clum A."/>
            <person name="Salamov A."/>
            <person name="Andreopoulos B."/>
            <person name="Cheng J.F."/>
            <person name="Woyke T."/>
            <person name="Pelin A."/>
            <person name="Henrissat B."/>
            <person name="Reynolds N.K."/>
            <person name="Benny G.L."/>
            <person name="Smith M.E."/>
            <person name="James T.Y."/>
            <person name="Grigoriev I.V."/>
        </authorList>
    </citation>
    <scope>NUCLEOTIDE SEQUENCE [LARGE SCALE GENOMIC DNA]</scope>
</reference>
<evidence type="ECO:0000256" key="1">
    <source>
        <dbReference type="SAM" id="MobiDB-lite"/>
    </source>
</evidence>
<name>A0A4P9VZT8_9FUNG</name>
<sequence>MLHWSALSGIGGSENAERVNADCESWSLAARSRLLRLGIRGPRTSCAYGATALNSTDPLATPPVAAVPICPDIAQHGPPFARISAPVAELHEALIKVDCGSVALDAASAGSRWESSWKVNLAGFRDETVQGQRPIVPSGRAPRRQQPRRRILKMNCRPGERHRRWEPPTVLAVFVFALTGHDFQNAHVVEIGFFADVGPLQGFSTCANMEGRAWRTGTVGPLRTGIRGGLPHPPTLPPPPEANPSRTGDGNGHIEKSAAFIPALAGGSTSLESAPSRKTSWGLATERGPGLLFIPFYPPPPQYHPRRTYRRPTPGSSNLELANLTSRSNWNFSRFAGTQQCEDELSAGLLQVSTGSKGFIARYRPGLSSLAVRSLEMDHLSGRGRRTGFEAGKRERQFRGRSVLAFPASWGLGLRMTDCSWRTATMPLTLLEVLRRLREDRPSLVPGPNSDQETVPHDHSQVASTSRRHAPLASPSCC</sequence>
<dbReference type="Proteomes" id="UP000269721">
    <property type="component" value="Unassembled WGS sequence"/>
</dbReference>
<dbReference type="AlphaFoldDB" id="A0A4P9VZT8"/>
<accession>A0A4P9VZT8</accession>